<accession>A0A6A6VAG9</accession>
<dbReference type="PANTHER" id="PTHR22093">
    <property type="entry name" value="LEUKOCYTE RECEPTOR CLUSTER LRC MEMBER 1"/>
    <property type="match status" value="1"/>
</dbReference>
<feature type="compositionally biased region" description="Basic and acidic residues" evidence="1">
    <location>
        <begin position="23"/>
        <end position="44"/>
    </location>
</feature>
<dbReference type="PANTHER" id="PTHR22093:SF0">
    <property type="entry name" value="LEUKOCYTE RECEPTOR CLUSTER MEMBER 1"/>
    <property type="match status" value="1"/>
</dbReference>
<dbReference type="EMBL" id="MU006574">
    <property type="protein sequence ID" value="KAF2747093.1"/>
    <property type="molecule type" value="Genomic_DNA"/>
</dbReference>
<feature type="region of interest" description="Disordered" evidence="1">
    <location>
        <begin position="1"/>
        <end position="75"/>
    </location>
</feature>
<feature type="region of interest" description="Disordered" evidence="1">
    <location>
        <begin position="129"/>
        <end position="307"/>
    </location>
</feature>
<evidence type="ECO:0008006" key="4">
    <source>
        <dbReference type="Google" id="ProtNLM"/>
    </source>
</evidence>
<proteinExistence type="predicted"/>
<feature type="compositionally biased region" description="Basic and acidic residues" evidence="1">
    <location>
        <begin position="276"/>
        <end position="285"/>
    </location>
</feature>
<evidence type="ECO:0000313" key="2">
    <source>
        <dbReference type="EMBL" id="KAF2747093.1"/>
    </source>
</evidence>
<protein>
    <recommendedName>
        <fullName evidence="4">CBF1-interacting co-repressor CIR N-terminal domain-containing protein</fullName>
    </recommendedName>
</protein>
<feature type="compositionally biased region" description="Basic residues" evidence="1">
    <location>
        <begin position="256"/>
        <end position="271"/>
    </location>
</feature>
<feature type="compositionally biased region" description="Basic residues" evidence="1">
    <location>
        <begin position="234"/>
        <end position="243"/>
    </location>
</feature>
<dbReference type="OrthoDB" id="2159131at2759"/>
<evidence type="ECO:0000256" key="1">
    <source>
        <dbReference type="SAM" id="MobiDB-lite"/>
    </source>
</evidence>
<keyword evidence="3" id="KW-1185">Reference proteome</keyword>
<dbReference type="AlphaFoldDB" id="A0A6A6VAG9"/>
<dbReference type="Proteomes" id="UP000799440">
    <property type="component" value="Unassembled WGS sequence"/>
</dbReference>
<organism evidence="2 3">
    <name type="scientific">Sporormia fimetaria CBS 119925</name>
    <dbReference type="NCBI Taxonomy" id="1340428"/>
    <lineage>
        <taxon>Eukaryota</taxon>
        <taxon>Fungi</taxon>
        <taxon>Dikarya</taxon>
        <taxon>Ascomycota</taxon>
        <taxon>Pezizomycotina</taxon>
        <taxon>Dothideomycetes</taxon>
        <taxon>Pleosporomycetidae</taxon>
        <taxon>Pleosporales</taxon>
        <taxon>Sporormiaceae</taxon>
        <taxon>Sporormia</taxon>
    </lineage>
</organism>
<evidence type="ECO:0000313" key="3">
    <source>
        <dbReference type="Proteomes" id="UP000799440"/>
    </source>
</evidence>
<feature type="compositionally biased region" description="Basic and acidic residues" evidence="1">
    <location>
        <begin position="208"/>
        <end position="233"/>
    </location>
</feature>
<reference evidence="2" key="1">
    <citation type="journal article" date="2020" name="Stud. Mycol.">
        <title>101 Dothideomycetes genomes: a test case for predicting lifestyles and emergence of pathogens.</title>
        <authorList>
            <person name="Haridas S."/>
            <person name="Albert R."/>
            <person name="Binder M."/>
            <person name="Bloem J."/>
            <person name="Labutti K."/>
            <person name="Salamov A."/>
            <person name="Andreopoulos B."/>
            <person name="Baker S."/>
            <person name="Barry K."/>
            <person name="Bills G."/>
            <person name="Bluhm B."/>
            <person name="Cannon C."/>
            <person name="Castanera R."/>
            <person name="Culley D."/>
            <person name="Daum C."/>
            <person name="Ezra D."/>
            <person name="Gonzalez J."/>
            <person name="Henrissat B."/>
            <person name="Kuo A."/>
            <person name="Liang C."/>
            <person name="Lipzen A."/>
            <person name="Lutzoni F."/>
            <person name="Magnuson J."/>
            <person name="Mondo S."/>
            <person name="Nolan M."/>
            <person name="Ohm R."/>
            <person name="Pangilinan J."/>
            <person name="Park H.-J."/>
            <person name="Ramirez L."/>
            <person name="Alfaro M."/>
            <person name="Sun H."/>
            <person name="Tritt A."/>
            <person name="Yoshinaga Y."/>
            <person name="Zwiers L.-H."/>
            <person name="Turgeon B."/>
            <person name="Goodwin S."/>
            <person name="Spatafora J."/>
            <person name="Crous P."/>
            <person name="Grigoriev I."/>
        </authorList>
    </citation>
    <scope>NUCLEOTIDE SEQUENCE</scope>
    <source>
        <strain evidence="2">CBS 119925</strain>
    </source>
</reference>
<gene>
    <name evidence="2" type="ORF">M011DRAFT_62305</name>
</gene>
<feature type="compositionally biased region" description="Basic residues" evidence="1">
    <location>
        <begin position="286"/>
        <end position="307"/>
    </location>
</feature>
<name>A0A6A6VAG9_9PLEO</name>
<feature type="compositionally biased region" description="Basic and acidic residues" evidence="1">
    <location>
        <begin position="244"/>
        <end position="255"/>
    </location>
</feature>
<feature type="compositionally biased region" description="Basic and acidic residues" evidence="1">
    <location>
        <begin position="158"/>
        <end position="188"/>
    </location>
</feature>
<dbReference type="InterPro" id="IPR039875">
    <property type="entry name" value="LENG1-like"/>
</dbReference>
<sequence>MQELDAQRRAAILRGRTPPPLPDESKSLHEHGERNRDRPRDGHDRKRRRVAGEDDTDRDIRLAQSRTNPERLNDAAILQLRKPESEAPLVDHAGNINLFPVDVKEAVKRDKNVEAEAEKRKKARELEDQYTMRLSNAAGREGTAKPWYATSKSQALENNHRDNAEVGFSEKDVWGNQDPSRKDREKARITSNDPLAFMQKAQSQLKKSQQDRRKWLEERDRELEDLRRTDESRRHHSKPKERRHRYDDPGRERERRSRHSPSRHRDRKRSRSASPRRSEDMPSRERHTRRSRSRDRDRTRHRRASQN</sequence>